<organism evidence="2 3">
    <name type="scientific">Mycena sanguinolenta</name>
    <dbReference type="NCBI Taxonomy" id="230812"/>
    <lineage>
        <taxon>Eukaryota</taxon>
        <taxon>Fungi</taxon>
        <taxon>Dikarya</taxon>
        <taxon>Basidiomycota</taxon>
        <taxon>Agaricomycotina</taxon>
        <taxon>Agaricomycetes</taxon>
        <taxon>Agaricomycetidae</taxon>
        <taxon>Agaricales</taxon>
        <taxon>Marasmiineae</taxon>
        <taxon>Mycenaceae</taxon>
        <taxon>Mycena</taxon>
    </lineage>
</organism>
<keyword evidence="1" id="KW-0812">Transmembrane</keyword>
<name>A0A8H6XZ43_9AGAR</name>
<feature type="transmembrane region" description="Helical" evidence="1">
    <location>
        <begin position="16"/>
        <end position="37"/>
    </location>
</feature>
<keyword evidence="3" id="KW-1185">Reference proteome</keyword>
<protein>
    <submittedName>
        <fullName evidence="2">Uncharacterized protein</fullName>
    </submittedName>
</protein>
<dbReference type="OrthoDB" id="2831803at2759"/>
<keyword evidence="1" id="KW-1133">Transmembrane helix</keyword>
<keyword evidence="1" id="KW-0472">Membrane</keyword>
<dbReference type="Proteomes" id="UP000623467">
    <property type="component" value="Unassembled WGS sequence"/>
</dbReference>
<proteinExistence type="predicted"/>
<sequence>MSSIRRALLPEDALPFLIQTCIMLATIIFTALIFPLVRAAAILKPGVYHLVNLGHPYAPASFDNNNRVVLPQDFSGNYDLWEVVASSDEATGITIQNVRVKKYARISPPAEGRFLSTGERPTTFSTALSGTADFPGDDDFIPPTHLDYWTIGGPVGLVWTFNISLGPEVYLSPLSANRNAGQYWMFAAEGSLPLLPRDLDDAILSPRLGFPF</sequence>
<evidence type="ECO:0000256" key="1">
    <source>
        <dbReference type="SAM" id="Phobius"/>
    </source>
</evidence>
<evidence type="ECO:0000313" key="2">
    <source>
        <dbReference type="EMBL" id="KAF7349216.1"/>
    </source>
</evidence>
<evidence type="ECO:0000313" key="3">
    <source>
        <dbReference type="Proteomes" id="UP000623467"/>
    </source>
</evidence>
<dbReference type="EMBL" id="JACAZH010000016">
    <property type="protein sequence ID" value="KAF7349216.1"/>
    <property type="molecule type" value="Genomic_DNA"/>
</dbReference>
<reference evidence="2" key="1">
    <citation type="submission" date="2020-05" db="EMBL/GenBank/DDBJ databases">
        <title>Mycena genomes resolve the evolution of fungal bioluminescence.</title>
        <authorList>
            <person name="Tsai I.J."/>
        </authorList>
    </citation>
    <scope>NUCLEOTIDE SEQUENCE</scope>
    <source>
        <strain evidence="2">160909Yilan</strain>
    </source>
</reference>
<accession>A0A8H6XZ43</accession>
<gene>
    <name evidence="2" type="ORF">MSAN_01711000</name>
</gene>
<comment type="caution">
    <text evidence="2">The sequence shown here is derived from an EMBL/GenBank/DDBJ whole genome shotgun (WGS) entry which is preliminary data.</text>
</comment>
<dbReference type="AlphaFoldDB" id="A0A8H6XZ43"/>